<organism evidence="3 4">
    <name type="scientific">Plectus sambesii</name>
    <dbReference type="NCBI Taxonomy" id="2011161"/>
    <lineage>
        <taxon>Eukaryota</taxon>
        <taxon>Metazoa</taxon>
        <taxon>Ecdysozoa</taxon>
        <taxon>Nematoda</taxon>
        <taxon>Chromadorea</taxon>
        <taxon>Plectida</taxon>
        <taxon>Plectina</taxon>
        <taxon>Plectoidea</taxon>
        <taxon>Plectidae</taxon>
        <taxon>Plectus</taxon>
    </lineage>
</organism>
<feature type="chain" id="PRO_5037755443" evidence="2">
    <location>
        <begin position="17"/>
        <end position="292"/>
    </location>
</feature>
<dbReference type="PANTHER" id="PTHR34311">
    <property type="entry name" value="PROTEIN CBG21698-RELATED"/>
    <property type="match status" value="1"/>
</dbReference>
<feature type="signal peptide" evidence="2">
    <location>
        <begin position="1"/>
        <end position="16"/>
    </location>
</feature>
<accession>A0A914UYZ4</accession>
<reference evidence="4" key="1">
    <citation type="submission" date="2022-11" db="UniProtKB">
        <authorList>
            <consortium name="WormBaseParasite"/>
        </authorList>
    </citation>
    <scope>IDENTIFICATION</scope>
</reference>
<keyword evidence="3" id="KW-1185">Reference proteome</keyword>
<dbReference type="PANTHER" id="PTHR34311:SF3">
    <property type="entry name" value="DUF19 DOMAIN-CONTAINING PROTEIN"/>
    <property type="match status" value="1"/>
</dbReference>
<dbReference type="AlphaFoldDB" id="A0A914UYZ4"/>
<evidence type="ECO:0000313" key="3">
    <source>
        <dbReference type="Proteomes" id="UP000887566"/>
    </source>
</evidence>
<dbReference type="WBParaSite" id="PSAMB.scaffold1325size32967.g12590.t1">
    <property type="protein sequence ID" value="PSAMB.scaffold1325size32967.g12590.t1"/>
    <property type="gene ID" value="PSAMB.scaffold1325size32967.g12590"/>
</dbReference>
<evidence type="ECO:0000256" key="1">
    <source>
        <dbReference type="SAM" id="MobiDB-lite"/>
    </source>
</evidence>
<keyword evidence="2" id="KW-0732">Signal</keyword>
<evidence type="ECO:0000256" key="2">
    <source>
        <dbReference type="SAM" id="SignalP"/>
    </source>
</evidence>
<dbReference type="Proteomes" id="UP000887566">
    <property type="component" value="Unplaced"/>
</dbReference>
<feature type="region of interest" description="Disordered" evidence="1">
    <location>
        <begin position="235"/>
        <end position="256"/>
    </location>
</feature>
<protein>
    <submittedName>
        <fullName evidence="4">Uncharacterized protein</fullName>
    </submittedName>
</protein>
<evidence type="ECO:0000313" key="4">
    <source>
        <dbReference type="WBParaSite" id="PSAMB.scaffold1325size32967.g12590.t1"/>
    </source>
</evidence>
<proteinExistence type="predicted"/>
<sequence>MKVLLILAAIVAACRSESLSMPVDPDLFPVSFIGDGPNAGSTVCIDAALNHCQSSFNAYLNITGVADWSSPGILSNALDTYFLSGVPGLLQVCNARTLFYQCLGSSYSSCINRLYFIEKGYSQQASYGYVQIMKELEFTCGGGLMQAVQSWGCILNVRQNFKSTFSTCVSNFNNTITQNPNALCQAAQDLTNCFRFPYIVTCGGAVGWWACERVRIAFELGTQCQSLQCNINSRSAKDEEEKELPENSEKKPVHPMDIHALPIPESLFEEYQRMANKIPISDEEMKLAGGHQ</sequence>
<name>A0A914UYZ4_9BILA</name>